<keyword evidence="3" id="KW-1185">Reference proteome</keyword>
<accession>A0A0C9TAS1</accession>
<evidence type="ECO:0000313" key="2">
    <source>
        <dbReference type="EMBL" id="KIJ26218.1"/>
    </source>
</evidence>
<dbReference type="OrthoDB" id="3265020at2759"/>
<dbReference type="EMBL" id="KN837379">
    <property type="protein sequence ID" value="KIJ26218.1"/>
    <property type="molecule type" value="Genomic_DNA"/>
</dbReference>
<gene>
    <name evidence="2" type="ORF">M422DRAFT_236629</name>
</gene>
<sequence length="115" mass="12615">MAKSSSSFPLSSEYRYLRISASPRITDALSLRKLLADAMMQSFGLSRAGTYMDVLWIKEEGTEAVVRVAEADAQTVLAAVVVLDKPVRLSVVKHSSFLPTLLGDGESWMQAYAEE</sequence>
<protein>
    <recommendedName>
        <fullName evidence="1">Ribonucleases P/MRP subunit Pop8-like domain-containing protein</fullName>
    </recommendedName>
</protein>
<dbReference type="HOGENOM" id="CLU_163478_0_0_1"/>
<dbReference type="AlphaFoldDB" id="A0A0C9TAS1"/>
<dbReference type="InterPro" id="IPR049128">
    <property type="entry name" value="Pop8-like_dom"/>
</dbReference>
<organism evidence="2 3">
    <name type="scientific">Sphaerobolus stellatus (strain SS14)</name>
    <dbReference type="NCBI Taxonomy" id="990650"/>
    <lineage>
        <taxon>Eukaryota</taxon>
        <taxon>Fungi</taxon>
        <taxon>Dikarya</taxon>
        <taxon>Basidiomycota</taxon>
        <taxon>Agaricomycotina</taxon>
        <taxon>Agaricomycetes</taxon>
        <taxon>Phallomycetidae</taxon>
        <taxon>Geastrales</taxon>
        <taxon>Sphaerobolaceae</taxon>
        <taxon>Sphaerobolus</taxon>
    </lineage>
</organism>
<name>A0A0C9TAS1_SPHS4</name>
<evidence type="ECO:0000313" key="3">
    <source>
        <dbReference type="Proteomes" id="UP000054279"/>
    </source>
</evidence>
<proteinExistence type="predicted"/>
<feature type="domain" description="Ribonucleases P/MRP subunit Pop8-like" evidence="1">
    <location>
        <begin position="26"/>
        <end position="80"/>
    </location>
</feature>
<dbReference type="Pfam" id="PF20976">
    <property type="entry name" value="Pop8"/>
    <property type="match status" value="1"/>
</dbReference>
<dbReference type="Proteomes" id="UP000054279">
    <property type="component" value="Unassembled WGS sequence"/>
</dbReference>
<evidence type="ECO:0000259" key="1">
    <source>
        <dbReference type="Pfam" id="PF20976"/>
    </source>
</evidence>
<reference evidence="2 3" key="1">
    <citation type="submission" date="2014-06" db="EMBL/GenBank/DDBJ databases">
        <title>Evolutionary Origins and Diversification of the Mycorrhizal Mutualists.</title>
        <authorList>
            <consortium name="DOE Joint Genome Institute"/>
            <consortium name="Mycorrhizal Genomics Consortium"/>
            <person name="Kohler A."/>
            <person name="Kuo A."/>
            <person name="Nagy L.G."/>
            <person name="Floudas D."/>
            <person name="Copeland A."/>
            <person name="Barry K.W."/>
            <person name="Cichocki N."/>
            <person name="Veneault-Fourrey C."/>
            <person name="LaButti K."/>
            <person name="Lindquist E.A."/>
            <person name="Lipzen A."/>
            <person name="Lundell T."/>
            <person name="Morin E."/>
            <person name="Murat C."/>
            <person name="Riley R."/>
            <person name="Ohm R."/>
            <person name="Sun H."/>
            <person name="Tunlid A."/>
            <person name="Henrissat B."/>
            <person name="Grigoriev I.V."/>
            <person name="Hibbett D.S."/>
            <person name="Martin F."/>
        </authorList>
    </citation>
    <scope>NUCLEOTIDE SEQUENCE [LARGE SCALE GENOMIC DNA]</scope>
    <source>
        <strain evidence="2 3">SS14</strain>
    </source>
</reference>